<evidence type="ECO:0000313" key="1">
    <source>
        <dbReference type="EMBL" id="GAA2441678.1"/>
    </source>
</evidence>
<keyword evidence="2" id="KW-1185">Reference proteome</keyword>
<name>A0ABN3JVT9_9ACTN</name>
<organism evidence="1 2">
    <name type="scientific">Streptomyces macrosporus</name>
    <dbReference type="NCBI Taxonomy" id="44032"/>
    <lineage>
        <taxon>Bacteria</taxon>
        <taxon>Bacillati</taxon>
        <taxon>Actinomycetota</taxon>
        <taxon>Actinomycetes</taxon>
        <taxon>Kitasatosporales</taxon>
        <taxon>Streptomycetaceae</taxon>
        <taxon>Streptomyces</taxon>
    </lineage>
</organism>
<comment type="caution">
    <text evidence="1">The sequence shown here is derived from an EMBL/GenBank/DDBJ whole genome shotgun (WGS) entry which is preliminary data.</text>
</comment>
<gene>
    <name evidence="1" type="ORF">GCM10010405_26400</name>
</gene>
<evidence type="ECO:0000313" key="2">
    <source>
        <dbReference type="Proteomes" id="UP001501638"/>
    </source>
</evidence>
<reference evidence="1 2" key="1">
    <citation type="journal article" date="2019" name="Int. J. Syst. Evol. Microbiol.">
        <title>The Global Catalogue of Microorganisms (GCM) 10K type strain sequencing project: providing services to taxonomists for standard genome sequencing and annotation.</title>
        <authorList>
            <consortium name="The Broad Institute Genomics Platform"/>
            <consortium name="The Broad Institute Genome Sequencing Center for Infectious Disease"/>
            <person name="Wu L."/>
            <person name="Ma J."/>
        </authorList>
    </citation>
    <scope>NUCLEOTIDE SEQUENCE [LARGE SCALE GENOMIC DNA]</scope>
    <source>
        <strain evidence="1 2">JCM 6305</strain>
    </source>
</reference>
<dbReference type="RefSeq" id="WP_344322473.1">
    <property type="nucleotide sequence ID" value="NZ_BAAASZ010000020.1"/>
</dbReference>
<proteinExistence type="predicted"/>
<accession>A0ABN3JVT9</accession>
<protein>
    <submittedName>
        <fullName evidence="1">Uncharacterized protein</fullName>
    </submittedName>
</protein>
<dbReference type="Proteomes" id="UP001501638">
    <property type="component" value="Unassembled WGS sequence"/>
</dbReference>
<sequence>MNGETTTESVNPAWNWIPRTGHSLRLAGVHFDAVRVAGQLAEEAARETDGPVVHESVGERYTYFLLPPGTVRSHRWPPGARGLTSGDRCAAYVGIPALRGGTWPLSWVRTPTERAPFVDPAALHAALCRLTGWYPCPAVPAPGEESR</sequence>
<dbReference type="EMBL" id="BAAASZ010000020">
    <property type="protein sequence ID" value="GAA2441678.1"/>
    <property type="molecule type" value="Genomic_DNA"/>
</dbReference>